<feature type="chain" id="PRO_5011795877" description="Outer membrane protein beta-barrel domain-containing protein" evidence="1">
    <location>
        <begin position="23"/>
        <end position="215"/>
    </location>
</feature>
<sequence length="215" mass="23133">MPRIPAFLGGCLVFLLASEAGAELEPKRKGLQVDVAGGLSFCMPGGAARCKRVDGVTAPHAGGVVTLGYRFRPWLLAGLSYEFGLLRPSYTDILGGRPLYGPARHQGVFGVVRTGVDVGRVDLGLELGLGYSQQVATYVHDDFRGQRFGTLGFAARVTPLVAIYVTRRIYLGLRWDVTMNFHRSPACSPGRCTDPVRAPAFGHHSLLGLMFGVTI</sequence>
<organism evidence="2 3">
    <name type="scientific">Nannocystis exedens</name>
    <dbReference type="NCBI Taxonomy" id="54"/>
    <lineage>
        <taxon>Bacteria</taxon>
        <taxon>Pseudomonadati</taxon>
        <taxon>Myxococcota</taxon>
        <taxon>Polyangia</taxon>
        <taxon>Nannocystales</taxon>
        <taxon>Nannocystaceae</taxon>
        <taxon>Nannocystis</taxon>
    </lineage>
</organism>
<protein>
    <recommendedName>
        <fullName evidence="4">Outer membrane protein beta-barrel domain-containing protein</fullName>
    </recommendedName>
</protein>
<evidence type="ECO:0000313" key="3">
    <source>
        <dbReference type="Proteomes" id="UP000199400"/>
    </source>
</evidence>
<proteinExistence type="predicted"/>
<dbReference type="AlphaFoldDB" id="A0A1I1ZKA1"/>
<dbReference type="Proteomes" id="UP000199400">
    <property type="component" value="Unassembled WGS sequence"/>
</dbReference>
<dbReference type="EMBL" id="FOMX01000012">
    <property type="protein sequence ID" value="SFE32095.1"/>
    <property type="molecule type" value="Genomic_DNA"/>
</dbReference>
<gene>
    <name evidence="2" type="ORF">SAMN02745121_03819</name>
</gene>
<feature type="signal peptide" evidence="1">
    <location>
        <begin position="1"/>
        <end position="22"/>
    </location>
</feature>
<evidence type="ECO:0008006" key="4">
    <source>
        <dbReference type="Google" id="ProtNLM"/>
    </source>
</evidence>
<reference evidence="3" key="1">
    <citation type="submission" date="2016-10" db="EMBL/GenBank/DDBJ databases">
        <authorList>
            <person name="Varghese N."/>
            <person name="Submissions S."/>
        </authorList>
    </citation>
    <scope>NUCLEOTIDE SEQUENCE [LARGE SCALE GENOMIC DNA]</scope>
    <source>
        <strain evidence="3">ATCC 25963</strain>
    </source>
</reference>
<dbReference type="STRING" id="54.SAMN02745121_03819"/>
<keyword evidence="1" id="KW-0732">Signal</keyword>
<evidence type="ECO:0000256" key="1">
    <source>
        <dbReference type="SAM" id="SignalP"/>
    </source>
</evidence>
<keyword evidence="3" id="KW-1185">Reference proteome</keyword>
<accession>A0A1I1ZKA1</accession>
<dbReference type="RefSeq" id="WP_100793031.1">
    <property type="nucleotide sequence ID" value="NZ_FOMX01000012.1"/>
</dbReference>
<evidence type="ECO:0000313" key="2">
    <source>
        <dbReference type="EMBL" id="SFE32095.1"/>
    </source>
</evidence>
<name>A0A1I1ZKA1_9BACT</name>